<feature type="non-terminal residue" evidence="1">
    <location>
        <position position="1"/>
    </location>
</feature>
<name>A0A5J4P644_9ZZZZ</name>
<gene>
    <name evidence="1" type="ORF">EZS27_043465</name>
</gene>
<reference evidence="1" key="1">
    <citation type="submission" date="2019-03" db="EMBL/GenBank/DDBJ databases">
        <title>Single cell metagenomics reveals metabolic interactions within the superorganism composed of flagellate Streblomastix strix and complex community of Bacteroidetes bacteria on its surface.</title>
        <authorList>
            <person name="Treitli S.C."/>
            <person name="Kolisko M."/>
            <person name="Husnik F."/>
            <person name="Keeling P."/>
            <person name="Hampl V."/>
        </authorList>
    </citation>
    <scope>NUCLEOTIDE SEQUENCE</scope>
    <source>
        <strain evidence="1">STM</strain>
    </source>
</reference>
<accession>A0A5J4P644</accession>
<dbReference type="Gene3D" id="1.25.40.390">
    <property type="match status" value="1"/>
</dbReference>
<dbReference type="EMBL" id="SNRY01011148">
    <property type="protein sequence ID" value="KAA6304885.1"/>
    <property type="molecule type" value="Genomic_DNA"/>
</dbReference>
<proteinExistence type="predicted"/>
<protein>
    <submittedName>
        <fullName evidence="1">Uncharacterized protein</fullName>
    </submittedName>
</protein>
<sequence>RAFNHFMLVNIFSEHYNLATAGTQLGIPYNTEAEKVAVKYYKKRLEAIQRS</sequence>
<comment type="caution">
    <text evidence="1">The sequence shown here is derived from an EMBL/GenBank/DDBJ whole genome shotgun (WGS) entry which is preliminary data.</text>
</comment>
<dbReference type="AlphaFoldDB" id="A0A5J4P644"/>
<organism evidence="1">
    <name type="scientific">termite gut metagenome</name>
    <dbReference type="NCBI Taxonomy" id="433724"/>
    <lineage>
        <taxon>unclassified sequences</taxon>
        <taxon>metagenomes</taxon>
        <taxon>organismal metagenomes</taxon>
    </lineage>
</organism>
<evidence type="ECO:0000313" key="1">
    <source>
        <dbReference type="EMBL" id="KAA6304885.1"/>
    </source>
</evidence>